<evidence type="ECO:0000259" key="1">
    <source>
        <dbReference type="Pfam" id="PF03374"/>
    </source>
</evidence>
<dbReference type="PATRIC" id="fig|932677.3.peg.847"/>
<reference evidence="3" key="1">
    <citation type="journal article" date="2012" name="Appl. Microbiol. Biotechnol.">
        <title>The complete genome sequence of Pantoea ananatis AJ13355, an organism with great biotechnological potential.</title>
        <authorList>
            <person name="Hara Y."/>
            <person name="Kadotani N."/>
            <person name="Izui H."/>
            <person name="Katashkina J.I."/>
            <person name="Kuvaeva T.M."/>
            <person name="Andreeva I.G."/>
            <person name="Golubeva L.I."/>
            <person name="Malko D.B."/>
            <person name="Makeev V.J."/>
            <person name="Mashko S.V."/>
            <person name="Kozlov Y.I."/>
        </authorList>
    </citation>
    <scope>NUCLEOTIDE SEQUENCE [LARGE SCALE GENOMIC DNA]</scope>
    <source>
        <strain evidence="3">AJ13355</strain>
    </source>
</reference>
<dbReference type="HOGENOM" id="CLU_046670_7_3_6"/>
<dbReference type="Proteomes" id="UP000006690">
    <property type="component" value="Chromosome"/>
</dbReference>
<dbReference type="Pfam" id="PF03374">
    <property type="entry name" value="ANT"/>
    <property type="match status" value="1"/>
</dbReference>
<dbReference type="GO" id="GO:0003677">
    <property type="term" value="F:DNA binding"/>
    <property type="evidence" value="ECO:0007669"/>
    <property type="project" value="UniProtKB-KW"/>
</dbReference>
<organism evidence="2 3">
    <name type="scientific">Pantoea ananatis (strain AJ13355)</name>
    <dbReference type="NCBI Taxonomy" id="932677"/>
    <lineage>
        <taxon>Bacteria</taxon>
        <taxon>Pseudomonadati</taxon>
        <taxon>Pseudomonadota</taxon>
        <taxon>Gammaproteobacteria</taxon>
        <taxon>Enterobacterales</taxon>
        <taxon>Erwiniaceae</taxon>
        <taxon>Pantoea</taxon>
    </lineage>
</organism>
<sequence>MGRDRSKTVCGVFNMHNQISGGLMPSSRPFAAMPVITSYEIAELVGSRHDKVKQSIERLSERSVIALPPMGEKATAGRPSAYYIFEGERGKRDSIIVVAQLSPEFTARLVDRWQELESAVSKPLQIPQSFAEALRMAADLEEEKERLQLQLTEAAPKVEFVDRYVIANGSMTFRQVAKLLGAKEPEFRLFLIENRIMYRLSNVLTPFHQHIEAGRFEVRTGTTTDSNYAFNQSRLTAKGVQWIGGLWTANKAERGDE</sequence>
<dbReference type="EMBL" id="AP012032">
    <property type="protein sequence ID" value="BAK10833.1"/>
    <property type="molecule type" value="Genomic_DNA"/>
</dbReference>
<proteinExistence type="predicted"/>
<dbReference type="KEGG" id="paj:PAJ_0753"/>
<dbReference type="eggNOG" id="COG3645">
    <property type="taxonomic scope" value="Bacteria"/>
</dbReference>
<dbReference type="InterPro" id="IPR005039">
    <property type="entry name" value="Ant_C"/>
</dbReference>
<dbReference type="eggNOG" id="COG3646">
    <property type="taxonomic scope" value="Bacteria"/>
</dbReference>
<feature type="domain" description="Antirepressor protein C-terminal" evidence="1">
    <location>
        <begin position="149"/>
        <end position="247"/>
    </location>
</feature>
<gene>
    <name evidence="2" type="ordered locus">PAJ_0753</name>
</gene>
<protein>
    <submittedName>
        <fullName evidence="2">DNA-binding protein (Roi)</fullName>
    </submittedName>
</protein>
<evidence type="ECO:0000313" key="3">
    <source>
        <dbReference type="Proteomes" id="UP000006690"/>
    </source>
</evidence>
<keyword evidence="2" id="KW-0238">DNA-binding</keyword>
<name>A0A0H3KUG7_PANAA</name>
<evidence type="ECO:0000313" key="2">
    <source>
        <dbReference type="EMBL" id="BAK10833.1"/>
    </source>
</evidence>
<accession>A0A0H3KUG7</accession>
<dbReference type="AlphaFoldDB" id="A0A0H3KUG7"/>